<dbReference type="Pfam" id="PF10027">
    <property type="entry name" value="DUF2269"/>
    <property type="match status" value="1"/>
</dbReference>
<organism evidence="2 3">
    <name type="scientific">Pseudomonas syringae pv. apii</name>
    <dbReference type="NCBI Taxonomy" id="81036"/>
    <lineage>
        <taxon>Bacteria</taxon>
        <taxon>Pseudomonadati</taxon>
        <taxon>Pseudomonadota</taxon>
        <taxon>Gammaproteobacteria</taxon>
        <taxon>Pseudomonadales</taxon>
        <taxon>Pseudomonadaceae</taxon>
        <taxon>Pseudomonas</taxon>
    </lineage>
</organism>
<dbReference type="EMBL" id="RBPL01000120">
    <property type="protein sequence ID" value="RMN90798.1"/>
    <property type="molecule type" value="Genomic_DNA"/>
</dbReference>
<feature type="transmembrane region" description="Helical" evidence="1">
    <location>
        <begin position="6"/>
        <end position="29"/>
    </location>
</feature>
<keyword evidence="1" id="KW-1133">Transmembrane helix</keyword>
<sequence length="178" mass="19571">MLYLYLKYLHVIAAIFLFGFGMGSYLYLIAASRSGNPVVIAHVARMVVRFDTWITTPAGFVQVITGYAMVRLSGMALLTDWIISSLIIFACVGAPWLPVLILQKRLERLADHVCLSSLVLAGCHRFFRHVPYCADDGDQDDADAIFAAVMSSLSCGFSVHSDAEASVPQVASHRKQSR</sequence>
<evidence type="ECO:0000313" key="3">
    <source>
        <dbReference type="Proteomes" id="UP000278062"/>
    </source>
</evidence>
<evidence type="ECO:0000256" key="1">
    <source>
        <dbReference type="SAM" id="Phobius"/>
    </source>
</evidence>
<gene>
    <name evidence="2" type="ORF">ALQ49_02822</name>
</gene>
<feature type="transmembrane region" description="Helical" evidence="1">
    <location>
        <begin position="81"/>
        <end position="102"/>
    </location>
</feature>
<reference evidence="2 3" key="1">
    <citation type="submission" date="2018-08" db="EMBL/GenBank/DDBJ databases">
        <title>Recombination of ecologically and evolutionarily significant loci maintains genetic cohesion in the Pseudomonas syringae species complex.</title>
        <authorList>
            <person name="Dillon M."/>
            <person name="Thakur S."/>
            <person name="Almeida R.N.D."/>
            <person name="Weir B.S."/>
            <person name="Guttman D.S."/>
        </authorList>
    </citation>
    <scope>NUCLEOTIDE SEQUENCE [LARGE SCALE GENOMIC DNA]</scope>
    <source>
        <strain evidence="2 3">1089_5</strain>
    </source>
</reference>
<accession>A0A3M3MRM4</accession>
<dbReference type="AlphaFoldDB" id="A0A3M3MRM4"/>
<evidence type="ECO:0008006" key="4">
    <source>
        <dbReference type="Google" id="ProtNLM"/>
    </source>
</evidence>
<proteinExistence type="predicted"/>
<comment type="caution">
    <text evidence="2">The sequence shown here is derived from an EMBL/GenBank/DDBJ whole genome shotgun (WGS) entry which is preliminary data.</text>
</comment>
<evidence type="ECO:0000313" key="2">
    <source>
        <dbReference type="EMBL" id="RMN90798.1"/>
    </source>
</evidence>
<dbReference type="Proteomes" id="UP000278062">
    <property type="component" value="Unassembled WGS sequence"/>
</dbReference>
<keyword evidence="1" id="KW-0472">Membrane</keyword>
<keyword evidence="1" id="KW-0812">Transmembrane</keyword>
<dbReference type="InterPro" id="IPR018729">
    <property type="entry name" value="DUF2269_transmembrane"/>
</dbReference>
<name>A0A3M3MRM4_9PSED</name>
<protein>
    <recommendedName>
        <fullName evidence="4">DUF2269 family protein</fullName>
    </recommendedName>
</protein>
<feature type="transmembrane region" description="Helical" evidence="1">
    <location>
        <begin position="50"/>
        <end position="69"/>
    </location>
</feature>